<dbReference type="Proteomes" id="UP001057452">
    <property type="component" value="Chromosome 5"/>
</dbReference>
<evidence type="ECO:0000313" key="1">
    <source>
        <dbReference type="EMBL" id="KAI4827375.1"/>
    </source>
</evidence>
<proteinExistence type="predicted"/>
<keyword evidence="2" id="KW-1185">Reference proteome</keyword>
<dbReference type="EMBL" id="CM043789">
    <property type="protein sequence ID" value="KAI4827375.1"/>
    <property type="molecule type" value="Genomic_DNA"/>
</dbReference>
<protein>
    <submittedName>
        <fullName evidence="1">Uncharacterized protein</fullName>
    </submittedName>
</protein>
<gene>
    <name evidence="1" type="ORF">KUCAC02_030774</name>
</gene>
<reference evidence="1" key="1">
    <citation type="submission" date="2022-05" db="EMBL/GenBank/DDBJ databases">
        <title>Chromosome-level genome of Chaenocephalus aceratus.</title>
        <authorList>
            <person name="Park H."/>
        </authorList>
    </citation>
    <scope>NUCLEOTIDE SEQUENCE</scope>
    <source>
        <strain evidence="1">KU_202001</strain>
    </source>
</reference>
<sequence length="90" mass="9456">QPLHSDPESCGSLTDEQMPELARGGITLRAESKSPGSGHCPESLRGGRETGQKWAGREEGMAQNLLSSPSPCSSGVAGEHKPDLYKNSPP</sequence>
<comment type="caution">
    <text evidence="1">The sequence shown here is derived from an EMBL/GenBank/DDBJ whole genome shotgun (WGS) entry which is preliminary data.</text>
</comment>
<evidence type="ECO:0000313" key="2">
    <source>
        <dbReference type="Proteomes" id="UP001057452"/>
    </source>
</evidence>
<feature type="non-terminal residue" evidence="1">
    <location>
        <position position="90"/>
    </location>
</feature>
<name>A0ACB9XM61_CHAAC</name>
<accession>A0ACB9XM61</accession>
<organism evidence="1 2">
    <name type="scientific">Chaenocephalus aceratus</name>
    <name type="common">Blackfin icefish</name>
    <name type="synonym">Chaenichthys aceratus</name>
    <dbReference type="NCBI Taxonomy" id="36190"/>
    <lineage>
        <taxon>Eukaryota</taxon>
        <taxon>Metazoa</taxon>
        <taxon>Chordata</taxon>
        <taxon>Craniata</taxon>
        <taxon>Vertebrata</taxon>
        <taxon>Euteleostomi</taxon>
        <taxon>Actinopterygii</taxon>
        <taxon>Neopterygii</taxon>
        <taxon>Teleostei</taxon>
        <taxon>Neoteleostei</taxon>
        <taxon>Acanthomorphata</taxon>
        <taxon>Eupercaria</taxon>
        <taxon>Perciformes</taxon>
        <taxon>Notothenioidei</taxon>
        <taxon>Channichthyidae</taxon>
        <taxon>Chaenocephalus</taxon>
    </lineage>
</organism>
<feature type="non-terminal residue" evidence="1">
    <location>
        <position position="1"/>
    </location>
</feature>